<organism evidence="1 2">
    <name type="scientific">Ogataea philodendri</name>
    <dbReference type="NCBI Taxonomy" id="1378263"/>
    <lineage>
        <taxon>Eukaryota</taxon>
        <taxon>Fungi</taxon>
        <taxon>Dikarya</taxon>
        <taxon>Ascomycota</taxon>
        <taxon>Saccharomycotina</taxon>
        <taxon>Pichiomycetes</taxon>
        <taxon>Pichiales</taxon>
        <taxon>Pichiaceae</taxon>
        <taxon>Ogataea</taxon>
    </lineage>
</organism>
<comment type="caution">
    <text evidence="1">The sequence shown here is derived from an EMBL/GenBank/DDBJ whole genome shotgun (WGS) entry which is preliminary data.</text>
</comment>
<protein>
    <submittedName>
        <fullName evidence="1">Uncharacterized protein</fullName>
    </submittedName>
</protein>
<dbReference type="AlphaFoldDB" id="A0A9P8T6T6"/>
<keyword evidence="2" id="KW-1185">Reference proteome</keyword>
<reference evidence="1" key="1">
    <citation type="journal article" date="2021" name="Open Biol.">
        <title>Shared evolutionary footprints suggest mitochondrial oxidative damage underlies multiple complex I losses in fungi.</title>
        <authorList>
            <person name="Schikora-Tamarit M.A."/>
            <person name="Marcet-Houben M."/>
            <person name="Nosek J."/>
            <person name="Gabaldon T."/>
        </authorList>
    </citation>
    <scope>NUCLEOTIDE SEQUENCE</scope>
    <source>
        <strain evidence="1">CBS6075</strain>
    </source>
</reference>
<accession>A0A9P8T6T6</accession>
<dbReference type="RefSeq" id="XP_046062862.1">
    <property type="nucleotide sequence ID" value="XM_046203047.1"/>
</dbReference>
<dbReference type="Proteomes" id="UP000769157">
    <property type="component" value="Unassembled WGS sequence"/>
</dbReference>
<evidence type="ECO:0000313" key="2">
    <source>
        <dbReference type="Proteomes" id="UP000769157"/>
    </source>
</evidence>
<sequence length="76" mass="8395">MSYRCSANIRNIDADHGPIPLNFCKSRLIVISSVVVKYESVNFTPSGGISSDSMNALESRLTNSAFLYERPHSRSS</sequence>
<dbReference type="EMBL" id="JAEUBE010000158">
    <property type="protein sequence ID" value="KAH3668448.1"/>
    <property type="molecule type" value="Genomic_DNA"/>
</dbReference>
<name>A0A9P8T6T6_9ASCO</name>
<evidence type="ECO:0000313" key="1">
    <source>
        <dbReference type="EMBL" id="KAH3668448.1"/>
    </source>
</evidence>
<gene>
    <name evidence="1" type="ORF">OGAPHI_002202</name>
</gene>
<dbReference type="GeneID" id="70234169"/>
<reference evidence="1" key="2">
    <citation type="submission" date="2021-01" db="EMBL/GenBank/DDBJ databases">
        <authorList>
            <person name="Schikora-Tamarit M.A."/>
        </authorList>
    </citation>
    <scope>NUCLEOTIDE SEQUENCE</scope>
    <source>
        <strain evidence="1">CBS6075</strain>
    </source>
</reference>
<proteinExistence type="predicted"/>